<organism evidence="6 7">
    <name type="scientific">Seiridium unicorne</name>
    <dbReference type="NCBI Taxonomy" id="138068"/>
    <lineage>
        <taxon>Eukaryota</taxon>
        <taxon>Fungi</taxon>
        <taxon>Dikarya</taxon>
        <taxon>Ascomycota</taxon>
        <taxon>Pezizomycotina</taxon>
        <taxon>Sordariomycetes</taxon>
        <taxon>Xylariomycetidae</taxon>
        <taxon>Amphisphaeriales</taxon>
        <taxon>Sporocadaceae</taxon>
        <taxon>Seiridium</taxon>
    </lineage>
</organism>
<comment type="similarity">
    <text evidence="2 3">Belongs to the small heat shock protein (HSP20) family.</text>
</comment>
<dbReference type="PANTHER" id="PTHR11527">
    <property type="entry name" value="HEAT-SHOCK PROTEIN 20 FAMILY MEMBER"/>
    <property type="match status" value="1"/>
</dbReference>
<dbReference type="InterPro" id="IPR008978">
    <property type="entry name" value="HSP20-like_chaperone"/>
</dbReference>
<evidence type="ECO:0000259" key="5">
    <source>
        <dbReference type="PROSITE" id="PS01031"/>
    </source>
</evidence>
<dbReference type="EMBL" id="JARVKF010000399">
    <property type="protein sequence ID" value="KAK9417264.1"/>
    <property type="molecule type" value="Genomic_DNA"/>
</dbReference>
<evidence type="ECO:0000313" key="7">
    <source>
        <dbReference type="Proteomes" id="UP001408356"/>
    </source>
</evidence>
<name>A0ABR2URX3_9PEZI</name>
<feature type="compositionally biased region" description="Basic and acidic residues" evidence="4">
    <location>
        <begin position="99"/>
        <end position="124"/>
    </location>
</feature>
<dbReference type="Proteomes" id="UP001408356">
    <property type="component" value="Unassembled WGS sequence"/>
</dbReference>
<sequence length="199" mass="22470">MSVFAPRFYSQPSFSGLFRLIDEFDEYAGQSDKGENGTIRRLGSHQPLPTFHAKFDVKETEAAYELHGDLPGIKKEDLNIEFTDDQTIRVFGRVERHYTEGDGDSSKVEDAKDTKHVEDEHENKSTQVVKPSDKDKEVASSAPKAKYWVTERSVGDFSRIFSFPTQVDRDAITAKLENGVLTVVVPKAKKTEGRRITIN</sequence>
<proteinExistence type="inferred from homology"/>
<comment type="caution">
    <text evidence="6">The sequence shown here is derived from an EMBL/GenBank/DDBJ whole genome shotgun (WGS) entry which is preliminary data.</text>
</comment>
<dbReference type="Gene3D" id="2.60.40.790">
    <property type="match status" value="1"/>
</dbReference>
<gene>
    <name evidence="6" type="ORF">SUNI508_08844</name>
</gene>
<feature type="region of interest" description="Disordered" evidence="4">
    <location>
        <begin position="99"/>
        <end position="142"/>
    </location>
</feature>
<evidence type="ECO:0000256" key="4">
    <source>
        <dbReference type="SAM" id="MobiDB-lite"/>
    </source>
</evidence>
<dbReference type="InterPro" id="IPR002068">
    <property type="entry name" value="A-crystallin/Hsp20_dom"/>
</dbReference>
<dbReference type="Pfam" id="PF00011">
    <property type="entry name" value="HSP20"/>
    <property type="match status" value="1"/>
</dbReference>
<dbReference type="PROSITE" id="PS01031">
    <property type="entry name" value="SHSP"/>
    <property type="match status" value="1"/>
</dbReference>
<evidence type="ECO:0000313" key="6">
    <source>
        <dbReference type="EMBL" id="KAK9417264.1"/>
    </source>
</evidence>
<reference evidence="6 7" key="1">
    <citation type="journal article" date="2024" name="J. Plant Pathol.">
        <title>Sequence and assembly of the genome of Seiridium unicorne, isolate CBS 538.82, causal agent of cypress canker disease.</title>
        <authorList>
            <person name="Scali E."/>
            <person name="Rocca G.D."/>
            <person name="Danti R."/>
            <person name="Garbelotto M."/>
            <person name="Barberini S."/>
            <person name="Baroncelli R."/>
            <person name="Emiliani G."/>
        </authorList>
    </citation>
    <scope>NUCLEOTIDE SEQUENCE [LARGE SCALE GENOMIC DNA]</scope>
    <source>
        <strain evidence="6 7">BM-138-508</strain>
    </source>
</reference>
<dbReference type="InterPro" id="IPR031107">
    <property type="entry name" value="Small_HSP"/>
</dbReference>
<evidence type="ECO:0000256" key="2">
    <source>
        <dbReference type="PROSITE-ProRule" id="PRU00285"/>
    </source>
</evidence>
<accession>A0ABR2URX3</accession>
<protein>
    <submittedName>
        <fullName evidence="6">Small heat shock protein</fullName>
    </submittedName>
</protein>
<keyword evidence="1 6" id="KW-0346">Stress response</keyword>
<evidence type="ECO:0000256" key="1">
    <source>
        <dbReference type="ARBA" id="ARBA00023016"/>
    </source>
</evidence>
<evidence type="ECO:0000256" key="3">
    <source>
        <dbReference type="RuleBase" id="RU003616"/>
    </source>
</evidence>
<dbReference type="SUPFAM" id="SSF49764">
    <property type="entry name" value="HSP20-like chaperones"/>
    <property type="match status" value="1"/>
</dbReference>
<keyword evidence="7" id="KW-1185">Reference proteome</keyword>
<feature type="domain" description="SHSP" evidence="5">
    <location>
        <begin position="46"/>
        <end position="199"/>
    </location>
</feature>
<dbReference type="CDD" id="cd06464">
    <property type="entry name" value="ACD_sHsps-like"/>
    <property type="match status" value="1"/>
</dbReference>